<dbReference type="InterPro" id="IPR025835">
    <property type="entry name" value="Thiopurine_S-MeTrfase"/>
</dbReference>
<evidence type="ECO:0000256" key="5">
    <source>
        <dbReference type="ARBA" id="ARBA00022490"/>
    </source>
</evidence>
<comment type="catalytic activity">
    <reaction evidence="1 9">
        <text>S-adenosyl-L-methionine + a thiopurine = S-adenosyl-L-homocysteine + a thiopurine S-methylether.</text>
        <dbReference type="EC" id="2.1.1.67"/>
    </reaction>
</comment>
<organism evidence="11 12">
    <name type="scientific">Legionella pneumophila</name>
    <dbReference type="NCBI Taxonomy" id="446"/>
    <lineage>
        <taxon>Bacteria</taxon>
        <taxon>Pseudomonadati</taxon>
        <taxon>Pseudomonadota</taxon>
        <taxon>Gammaproteobacteria</taxon>
        <taxon>Legionellales</taxon>
        <taxon>Legionellaceae</taxon>
        <taxon>Legionella</taxon>
    </lineage>
</organism>
<dbReference type="GO" id="GO:0008119">
    <property type="term" value="F:thiopurine S-methyltransferase activity"/>
    <property type="evidence" value="ECO:0007669"/>
    <property type="project" value="UniProtKB-UniRule"/>
</dbReference>
<protein>
    <recommendedName>
        <fullName evidence="4 9">Thiopurine S-methyltransferase</fullName>
        <ecNumber evidence="4 9">2.1.1.67</ecNumber>
    </recommendedName>
    <alternativeName>
        <fullName evidence="9">Thiopurine methyltransferase</fullName>
    </alternativeName>
</protein>
<feature type="binding site" evidence="9">
    <location>
        <position position="68"/>
    </location>
    <ligand>
        <name>S-adenosyl-L-methionine</name>
        <dbReference type="ChEBI" id="CHEBI:59789"/>
    </ligand>
</feature>
<dbReference type="Proteomes" id="UP000254631">
    <property type="component" value="Unassembled WGS sequence"/>
</dbReference>
<keyword evidence="6 9" id="KW-0489">Methyltransferase</keyword>
<dbReference type="PANTHER" id="PTHR10259">
    <property type="entry name" value="THIOPURINE S-METHYLTRANSFERASE"/>
    <property type="match status" value="1"/>
</dbReference>
<dbReference type="RefSeq" id="WP_011947716.1">
    <property type="nucleotide sequence ID" value="NZ_BAZA01000072.1"/>
</dbReference>
<dbReference type="GO" id="GO:0010038">
    <property type="term" value="P:response to metal ion"/>
    <property type="evidence" value="ECO:0007669"/>
    <property type="project" value="InterPro"/>
</dbReference>
<dbReference type="Pfam" id="PF05724">
    <property type="entry name" value="TPMT"/>
    <property type="match status" value="1"/>
</dbReference>
<dbReference type="CDD" id="cd02440">
    <property type="entry name" value="AdoMet_MTases"/>
    <property type="match status" value="1"/>
</dbReference>
<dbReference type="NCBIfam" id="NF009732">
    <property type="entry name" value="PRK13255.1"/>
    <property type="match status" value="1"/>
</dbReference>
<dbReference type="InterPro" id="IPR008854">
    <property type="entry name" value="TPMT"/>
</dbReference>
<comment type="subcellular location">
    <subcellularLocation>
        <location evidence="2 9">Cytoplasm</location>
    </subcellularLocation>
</comment>
<dbReference type="PIRSF" id="PIRSF023956">
    <property type="entry name" value="Thiopurine_S-methyltransferase"/>
    <property type="match status" value="1"/>
</dbReference>
<sequence>MNKGQYFWNELWCEGRISFHKEEVNPDLIAYVSSLNTPAKGRILVPLCGKSVDMLWLVRQGYHVVGIELVEKAILQFVQEHQITVRENTIGQAKQYFTDNLNLWVTDIFALNSALIEPVDAIYDRAALVALPKKLRPAYVDICLKWLKPGGSILLKTLQYNQEKVQGPPYSVSSEEIALSYQQCAKIELLKSQKRIQEPNDHLFNLGISEVNDYVWCIRKG</sequence>
<keyword evidence="8 9" id="KW-0949">S-adenosyl-L-methionine</keyword>
<dbReference type="EMBL" id="JAPXIC010000026">
    <property type="protein sequence ID" value="MCZ4718562.1"/>
    <property type="molecule type" value="Genomic_DNA"/>
</dbReference>
<gene>
    <name evidence="9 11" type="primary">tpm</name>
    <name evidence="11" type="ORF">NCTC12000_03033</name>
    <name evidence="10" type="ORF">O6C86_04940</name>
</gene>
<dbReference type="GO" id="GO:0032259">
    <property type="term" value="P:methylation"/>
    <property type="evidence" value="ECO:0007669"/>
    <property type="project" value="UniProtKB-KW"/>
</dbReference>
<dbReference type="Gene3D" id="3.40.50.150">
    <property type="entry name" value="Vaccinia Virus protein VP39"/>
    <property type="match status" value="1"/>
</dbReference>
<evidence type="ECO:0000256" key="3">
    <source>
        <dbReference type="ARBA" id="ARBA00008145"/>
    </source>
</evidence>
<reference evidence="10" key="2">
    <citation type="submission" date="2022-12" db="EMBL/GenBank/DDBJ databases">
        <title>Comparative genomics of Legionella pneumophila isolates from the West Bank and Germany support molecular epidemiology of Legionnaires disease.</title>
        <authorList>
            <person name="Zayed A.R."/>
            <person name="Bitar D.M."/>
            <person name="Steinert M."/>
            <person name="Lueck C."/>
            <person name="Brettar I."/>
            <person name="Hoefle M.G."/>
            <person name="Bunk B."/>
        </authorList>
    </citation>
    <scope>NUCLEOTIDE SEQUENCE</scope>
    <source>
        <strain evidence="10">H23</strain>
    </source>
</reference>
<comment type="similarity">
    <text evidence="3 9">Belongs to the class I-like SAM-binding methyltransferase superfamily. TPMT family.</text>
</comment>
<evidence type="ECO:0000313" key="11">
    <source>
        <dbReference type="EMBL" id="STX81006.1"/>
    </source>
</evidence>
<dbReference type="SMR" id="A0A378K8F7"/>
<dbReference type="NCBIfam" id="TIGR03840">
    <property type="entry name" value="TMPT_Se_Te"/>
    <property type="match status" value="1"/>
</dbReference>
<dbReference type="GO" id="GO:0005737">
    <property type="term" value="C:cytoplasm"/>
    <property type="evidence" value="ECO:0007669"/>
    <property type="project" value="UniProtKB-SubCell"/>
</dbReference>
<evidence type="ECO:0000256" key="8">
    <source>
        <dbReference type="ARBA" id="ARBA00022691"/>
    </source>
</evidence>
<evidence type="ECO:0000256" key="9">
    <source>
        <dbReference type="HAMAP-Rule" id="MF_00812"/>
    </source>
</evidence>
<dbReference type="PANTHER" id="PTHR10259:SF11">
    <property type="entry name" value="THIOPURINE S-METHYLTRANSFERASE"/>
    <property type="match status" value="1"/>
</dbReference>
<evidence type="ECO:0000256" key="1">
    <source>
        <dbReference type="ARBA" id="ARBA00000903"/>
    </source>
</evidence>
<keyword evidence="7 9" id="KW-0808">Transferase</keyword>
<keyword evidence="5 9" id="KW-0963">Cytoplasm</keyword>
<evidence type="ECO:0000256" key="6">
    <source>
        <dbReference type="ARBA" id="ARBA00022603"/>
    </source>
</evidence>
<dbReference type="AlphaFoldDB" id="A0A378K8F7"/>
<feature type="binding site" evidence="9">
    <location>
        <position position="12"/>
    </location>
    <ligand>
        <name>S-adenosyl-L-methionine</name>
        <dbReference type="ChEBI" id="CHEBI:59789"/>
    </ligand>
</feature>
<evidence type="ECO:0000313" key="10">
    <source>
        <dbReference type="EMBL" id="MCZ4718562.1"/>
    </source>
</evidence>
<evidence type="ECO:0000256" key="2">
    <source>
        <dbReference type="ARBA" id="ARBA00004496"/>
    </source>
</evidence>
<dbReference type="EC" id="2.1.1.67" evidence="4 9"/>
<dbReference type="InterPro" id="IPR022474">
    <property type="entry name" value="Thiopur_S-MeTfrase_Se/Te_detox"/>
</dbReference>
<dbReference type="EMBL" id="UGOL01000001">
    <property type="protein sequence ID" value="STX81006.1"/>
    <property type="molecule type" value="Genomic_DNA"/>
</dbReference>
<dbReference type="FunFam" id="3.40.50.150:FF:000101">
    <property type="entry name" value="Thiopurine S-methyltransferase"/>
    <property type="match status" value="1"/>
</dbReference>
<dbReference type="InterPro" id="IPR029063">
    <property type="entry name" value="SAM-dependent_MTases_sf"/>
</dbReference>
<dbReference type="OMA" id="LWCGDFF"/>
<evidence type="ECO:0000256" key="7">
    <source>
        <dbReference type="ARBA" id="ARBA00022679"/>
    </source>
</evidence>
<evidence type="ECO:0000256" key="4">
    <source>
        <dbReference type="ARBA" id="ARBA00011905"/>
    </source>
</evidence>
<dbReference type="PROSITE" id="PS51585">
    <property type="entry name" value="SAM_MT_TPMT"/>
    <property type="match status" value="1"/>
</dbReference>
<dbReference type="Proteomes" id="UP001071279">
    <property type="component" value="Unassembled WGS sequence"/>
</dbReference>
<reference evidence="11 12" key="1">
    <citation type="submission" date="2018-06" db="EMBL/GenBank/DDBJ databases">
        <authorList>
            <consortium name="Pathogen Informatics"/>
            <person name="Doyle S."/>
        </authorList>
    </citation>
    <scope>NUCLEOTIDE SEQUENCE [LARGE SCALE GENOMIC DNA]</scope>
    <source>
        <strain evidence="11 12">NCTC12000</strain>
    </source>
</reference>
<accession>A0A378K8F7</accession>
<dbReference type="HAMAP" id="MF_00812">
    <property type="entry name" value="Thiopur_methtran"/>
    <property type="match status" value="1"/>
</dbReference>
<evidence type="ECO:0000313" key="12">
    <source>
        <dbReference type="Proteomes" id="UP000254631"/>
    </source>
</evidence>
<dbReference type="SUPFAM" id="SSF53335">
    <property type="entry name" value="S-adenosyl-L-methionine-dependent methyltransferases"/>
    <property type="match status" value="1"/>
</dbReference>
<name>A0A378K8F7_LEGPN</name>
<feature type="binding site" evidence="9">
    <location>
        <position position="125"/>
    </location>
    <ligand>
        <name>S-adenosyl-L-methionine</name>
        <dbReference type="ChEBI" id="CHEBI:59789"/>
    </ligand>
</feature>
<proteinExistence type="inferred from homology"/>
<feature type="binding site" evidence="9">
    <location>
        <position position="47"/>
    </location>
    <ligand>
        <name>S-adenosyl-L-methionine</name>
        <dbReference type="ChEBI" id="CHEBI:59789"/>
    </ligand>
</feature>